<gene>
    <name evidence="2" type="primary">spoIIIAF</name>
    <name evidence="2" type="ORF">GCM10008906_27350</name>
</gene>
<dbReference type="NCBIfam" id="TIGR02896">
    <property type="entry name" value="spore_III_AF"/>
    <property type="match status" value="1"/>
</dbReference>
<proteinExistence type="predicted"/>
<evidence type="ECO:0000313" key="2">
    <source>
        <dbReference type="EMBL" id="GAA0743498.1"/>
    </source>
</evidence>
<keyword evidence="3" id="KW-1185">Reference proteome</keyword>
<dbReference type="RefSeq" id="WP_343762302.1">
    <property type="nucleotide sequence ID" value="NZ_BAAACG010000010.1"/>
</dbReference>
<evidence type="ECO:0000313" key="3">
    <source>
        <dbReference type="Proteomes" id="UP001501510"/>
    </source>
</evidence>
<dbReference type="InterPro" id="IPR014245">
    <property type="entry name" value="Spore_III_AF"/>
</dbReference>
<feature type="transmembrane region" description="Helical" evidence="1">
    <location>
        <begin position="6"/>
        <end position="25"/>
    </location>
</feature>
<organism evidence="2 3">
    <name type="scientific">Clostridium oceanicum</name>
    <dbReference type="NCBI Taxonomy" id="1543"/>
    <lineage>
        <taxon>Bacteria</taxon>
        <taxon>Bacillati</taxon>
        <taxon>Bacillota</taxon>
        <taxon>Clostridia</taxon>
        <taxon>Eubacteriales</taxon>
        <taxon>Clostridiaceae</taxon>
        <taxon>Clostridium</taxon>
    </lineage>
</organism>
<comment type="caution">
    <text evidence="2">The sequence shown here is derived from an EMBL/GenBank/DDBJ whole genome shotgun (WGS) entry which is preliminary data.</text>
</comment>
<feature type="transmembrane region" description="Helical" evidence="1">
    <location>
        <begin position="37"/>
        <end position="55"/>
    </location>
</feature>
<dbReference type="Proteomes" id="UP001501510">
    <property type="component" value="Unassembled WGS sequence"/>
</dbReference>
<name>A0ABN1JNK1_9CLOT</name>
<evidence type="ECO:0000256" key="1">
    <source>
        <dbReference type="SAM" id="Phobius"/>
    </source>
</evidence>
<dbReference type="Pfam" id="PF09581">
    <property type="entry name" value="Spore_III_AF"/>
    <property type="match status" value="1"/>
</dbReference>
<sequence length="192" mass="22390">MLQWLREWIINICVAVFFITAIEMILPSSSMKKYCNFVLGLILVTVILNPIIGIFNKNNSPEKYIAKATEEFNENKYKEDFDDYKKKSIEKTSKNFKKNIETMTKKDLEKEFPQNKYKVTVDVAYTKENTFDIKAIKIGVKDGSVERIKKVSINRHNEKKQSEDTIKSSPSIKKFISNKLDISKSKINIYKL</sequence>
<keyword evidence="1" id="KW-0472">Membrane</keyword>
<reference evidence="2 3" key="1">
    <citation type="journal article" date="2019" name="Int. J. Syst. Evol. Microbiol.">
        <title>The Global Catalogue of Microorganisms (GCM) 10K type strain sequencing project: providing services to taxonomists for standard genome sequencing and annotation.</title>
        <authorList>
            <consortium name="The Broad Institute Genomics Platform"/>
            <consortium name="The Broad Institute Genome Sequencing Center for Infectious Disease"/>
            <person name="Wu L."/>
            <person name="Ma J."/>
        </authorList>
    </citation>
    <scope>NUCLEOTIDE SEQUENCE [LARGE SCALE GENOMIC DNA]</scope>
    <source>
        <strain evidence="2 3">JCM 1407</strain>
    </source>
</reference>
<protein>
    <submittedName>
        <fullName evidence="2">Stage III sporulation protein AF</fullName>
    </submittedName>
</protein>
<accession>A0ABN1JNK1</accession>
<keyword evidence="1" id="KW-0812">Transmembrane</keyword>
<dbReference type="EMBL" id="BAAACG010000010">
    <property type="protein sequence ID" value="GAA0743498.1"/>
    <property type="molecule type" value="Genomic_DNA"/>
</dbReference>
<keyword evidence="1" id="KW-1133">Transmembrane helix</keyword>